<evidence type="ECO:0000256" key="1">
    <source>
        <dbReference type="SAM" id="MobiDB-lite"/>
    </source>
</evidence>
<gene>
    <name evidence="2" type="ORF">MKW98_032040</name>
</gene>
<feature type="compositionally biased region" description="Polar residues" evidence="1">
    <location>
        <begin position="69"/>
        <end position="78"/>
    </location>
</feature>
<keyword evidence="3" id="KW-1185">Reference proteome</keyword>
<evidence type="ECO:0000313" key="2">
    <source>
        <dbReference type="EMBL" id="KAI3903386.1"/>
    </source>
</evidence>
<organism evidence="2 3">
    <name type="scientific">Papaver atlanticum</name>
    <dbReference type="NCBI Taxonomy" id="357466"/>
    <lineage>
        <taxon>Eukaryota</taxon>
        <taxon>Viridiplantae</taxon>
        <taxon>Streptophyta</taxon>
        <taxon>Embryophyta</taxon>
        <taxon>Tracheophyta</taxon>
        <taxon>Spermatophyta</taxon>
        <taxon>Magnoliopsida</taxon>
        <taxon>Ranunculales</taxon>
        <taxon>Papaveraceae</taxon>
        <taxon>Papaveroideae</taxon>
        <taxon>Papaver</taxon>
    </lineage>
</organism>
<evidence type="ECO:0000313" key="3">
    <source>
        <dbReference type="Proteomes" id="UP001202328"/>
    </source>
</evidence>
<accession>A0AAD4SH05</accession>
<proteinExistence type="predicted"/>
<dbReference type="EMBL" id="JAJJMB010011222">
    <property type="protein sequence ID" value="KAI3903386.1"/>
    <property type="molecule type" value="Genomic_DNA"/>
</dbReference>
<dbReference type="Proteomes" id="UP001202328">
    <property type="component" value="Unassembled WGS sequence"/>
</dbReference>
<feature type="region of interest" description="Disordered" evidence="1">
    <location>
        <begin position="16"/>
        <end position="37"/>
    </location>
</feature>
<comment type="caution">
    <text evidence="2">The sequence shown here is derived from an EMBL/GenBank/DDBJ whole genome shotgun (WGS) entry which is preliminary data.</text>
</comment>
<feature type="region of interest" description="Disordered" evidence="1">
    <location>
        <begin position="54"/>
        <end position="154"/>
    </location>
</feature>
<protein>
    <submittedName>
        <fullName evidence="2">Uncharacterized protein</fullName>
    </submittedName>
</protein>
<reference evidence="2" key="1">
    <citation type="submission" date="2022-04" db="EMBL/GenBank/DDBJ databases">
        <title>A functionally conserved STORR gene fusion in Papaver species that diverged 16.8 million years ago.</title>
        <authorList>
            <person name="Catania T."/>
        </authorList>
    </citation>
    <scope>NUCLEOTIDE SEQUENCE</scope>
    <source>
        <strain evidence="2">S-188037</strain>
    </source>
</reference>
<feature type="compositionally biased region" description="Basic residues" evidence="1">
    <location>
        <begin position="82"/>
        <end position="93"/>
    </location>
</feature>
<feature type="compositionally biased region" description="Basic and acidic residues" evidence="1">
    <location>
        <begin position="126"/>
        <end position="148"/>
    </location>
</feature>
<name>A0AAD4SH05_9MAGN</name>
<dbReference type="AlphaFoldDB" id="A0AAD4SH05"/>
<sequence>MDREEKRRKLQEMVLKKLYPSSDEQPNPSKHHQIHLQKTDYKYGIEKQVYLNMSNEGLDDFEPEEKSASDANDSTSEMKLTRAQRKRLRKKKLKETASRPRNKIIGPMLLPSGETVASEEYDETDTVSRDARVLDDAIDKPGSGEKRNTQKKLK</sequence>